<feature type="repeat" description="PPR" evidence="3">
    <location>
        <begin position="299"/>
        <end position="333"/>
    </location>
</feature>
<evidence type="ECO:0000256" key="3">
    <source>
        <dbReference type="PROSITE-ProRule" id="PRU00708"/>
    </source>
</evidence>
<feature type="repeat" description="PPR" evidence="3">
    <location>
        <begin position="438"/>
        <end position="472"/>
    </location>
</feature>
<proteinExistence type="inferred from homology"/>
<dbReference type="PROSITE" id="PS51375">
    <property type="entry name" value="PPR"/>
    <property type="match status" value="16"/>
</dbReference>
<keyword evidence="2" id="KW-0677">Repeat</keyword>
<feature type="repeat" description="PPR" evidence="3">
    <location>
        <begin position="578"/>
        <end position="612"/>
    </location>
</feature>
<dbReference type="Proteomes" id="UP001179952">
    <property type="component" value="Unassembled WGS sequence"/>
</dbReference>
<dbReference type="EMBL" id="JAUJYN010000007">
    <property type="protein sequence ID" value="KAK1265979.1"/>
    <property type="molecule type" value="Genomic_DNA"/>
</dbReference>
<dbReference type="Pfam" id="PF13041">
    <property type="entry name" value="PPR_2"/>
    <property type="match status" value="5"/>
</dbReference>
<feature type="repeat" description="PPR" evidence="3">
    <location>
        <begin position="683"/>
        <end position="717"/>
    </location>
</feature>
<comment type="similarity">
    <text evidence="1">Belongs to the PPR family. P subfamily.</text>
</comment>
<feature type="repeat" description="PPR" evidence="3">
    <location>
        <begin position="168"/>
        <end position="202"/>
    </location>
</feature>
<feature type="repeat" description="PPR" evidence="3">
    <location>
        <begin position="133"/>
        <end position="167"/>
    </location>
</feature>
<evidence type="ECO:0000256" key="1">
    <source>
        <dbReference type="ARBA" id="ARBA00007626"/>
    </source>
</evidence>
<feature type="repeat" description="PPR" evidence="3">
    <location>
        <begin position="368"/>
        <end position="402"/>
    </location>
</feature>
<feature type="repeat" description="PPR" evidence="3">
    <location>
        <begin position="543"/>
        <end position="577"/>
    </location>
</feature>
<feature type="repeat" description="PPR" evidence="3">
    <location>
        <begin position="258"/>
        <end position="292"/>
    </location>
</feature>
<dbReference type="InterPro" id="IPR002885">
    <property type="entry name" value="PPR_rpt"/>
</dbReference>
<evidence type="ECO:0000256" key="4">
    <source>
        <dbReference type="SAM" id="MobiDB-lite"/>
    </source>
</evidence>
<comment type="caution">
    <text evidence="5">The sequence shown here is derived from an EMBL/GenBank/DDBJ whole genome shotgun (WGS) entry which is preliminary data.</text>
</comment>
<gene>
    <name evidence="5" type="ORF">QJS04_geneDACA015556</name>
</gene>
<evidence type="ECO:0000313" key="5">
    <source>
        <dbReference type="EMBL" id="KAK1265979.1"/>
    </source>
</evidence>
<protein>
    <submittedName>
        <fullName evidence="5">Pentatricopeptide repeat-containing protein</fullName>
    </submittedName>
</protein>
<dbReference type="Pfam" id="PF12854">
    <property type="entry name" value="PPR_1"/>
    <property type="match status" value="1"/>
</dbReference>
<dbReference type="Pfam" id="PF01535">
    <property type="entry name" value="PPR"/>
    <property type="match status" value="5"/>
</dbReference>
<dbReference type="PANTHER" id="PTHR47941">
    <property type="entry name" value="PENTATRICOPEPTIDE REPEAT-CONTAINING PROTEIN 3, MITOCHONDRIAL"/>
    <property type="match status" value="1"/>
</dbReference>
<feature type="repeat" description="PPR" evidence="3">
    <location>
        <begin position="613"/>
        <end position="647"/>
    </location>
</feature>
<evidence type="ECO:0000256" key="2">
    <source>
        <dbReference type="ARBA" id="ARBA00022737"/>
    </source>
</evidence>
<dbReference type="Pfam" id="PF13812">
    <property type="entry name" value="PPR_3"/>
    <property type="match status" value="1"/>
</dbReference>
<reference evidence="5" key="1">
    <citation type="journal article" date="2023" name="Nat. Commun.">
        <title>Diploid and tetraploid genomes of Acorus and the evolution of monocots.</title>
        <authorList>
            <person name="Ma L."/>
            <person name="Liu K.W."/>
            <person name="Li Z."/>
            <person name="Hsiao Y.Y."/>
            <person name="Qi Y."/>
            <person name="Fu T."/>
            <person name="Tang G.D."/>
            <person name="Zhang D."/>
            <person name="Sun W.H."/>
            <person name="Liu D.K."/>
            <person name="Li Y."/>
            <person name="Chen G.Z."/>
            <person name="Liu X.D."/>
            <person name="Liao X.Y."/>
            <person name="Jiang Y.T."/>
            <person name="Yu X."/>
            <person name="Hao Y."/>
            <person name="Huang J."/>
            <person name="Zhao X.W."/>
            <person name="Ke S."/>
            <person name="Chen Y.Y."/>
            <person name="Wu W.L."/>
            <person name="Hsu J.L."/>
            <person name="Lin Y.F."/>
            <person name="Huang M.D."/>
            <person name="Li C.Y."/>
            <person name="Huang L."/>
            <person name="Wang Z.W."/>
            <person name="Zhao X."/>
            <person name="Zhong W.Y."/>
            <person name="Peng D.H."/>
            <person name="Ahmad S."/>
            <person name="Lan S."/>
            <person name="Zhang J.S."/>
            <person name="Tsai W.C."/>
            <person name="Van de Peer Y."/>
            <person name="Liu Z.J."/>
        </authorList>
    </citation>
    <scope>NUCLEOTIDE SEQUENCE</scope>
    <source>
        <strain evidence="5">SCP</strain>
    </source>
</reference>
<dbReference type="Gene3D" id="1.25.40.10">
    <property type="entry name" value="Tetratricopeptide repeat domain"/>
    <property type="match status" value="6"/>
</dbReference>
<organism evidence="5 6">
    <name type="scientific">Acorus gramineus</name>
    <name type="common">Dwarf sweet flag</name>
    <dbReference type="NCBI Taxonomy" id="55184"/>
    <lineage>
        <taxon>Eukaryota</taxon>
        <taxon>Viridiplantae</taxon>
        <taxon>Streptophyta</taxon>
        <taxon>Embryophyta</taxon>
        <taxon>Tracheophyta</taxon>
        <taxon>Spermatophyta</taxon>
        <taxon>Magnoliopsida</taxon>
        <taxon>Liliopsida</taxon>
        <taxon>Acoraceae</taxon>
        <taxon>Acorus</taxon>
    </lineage>
</organism>
<accession>A0AAV9ANR5</accession>
<dbReference type="NCBIfam" id="TIGR00756">
    <property type="entry name" value="PPR"/>
    <property type="match status" value="15"/>
</dbReference>
<feature type="repeat" description="PPR" evidence="3">
    <location>
        <begin position="403"/>
        <end position="437"/>
    </location>
</feature>
<name>A0AAV9ANR5_ACOGR</name>
<dbReference type="AlphaFoldDB" id="A0AAV9ANR5"/>
<evidence type="ECO:0000313" key="6">
    <source>
        <dbReference type="Proteomes" id="UP001179952"/>
    </source>
</evidence>
<feature type="repeat" description="PPR" evidence="3">
    <location>
        <begin position="473"/>
        <end position="507"/>
    </location>
</feature>
<keyword evidence="6" id="KW-1185">Reference proteome</keyword>
<dbReference type="SUPFAM" id="SSF48452">
    <property type="entry name" value="TPR-like"/>
    <property type="match status" value="1"/>
</dbReference>
<feature type="repeat" description="PPR" evidence="3">
    <location>
        <begin position="648"/>
        <end position="682"/>
    </location>
</feature>
<dbReference type="InterPro" id="IPR011990">
    <property type="entry name" value="TPR-like_helical_dom_sf"/>
</dbReference>
<feature type="repeat" description="PPR" evidence="3">
    <location>
        <begin position="223"/>
        <end position="257"/>
    </location>
</feature>
<feature type="repeat" description="PPR" evidence="3">
    <location>
        <begin position="718"/>
        <end position="752"/>
    </location>
</feature>
<sequence>MRRTTLTPPPPPSSPWLLLLRRPFSASPLPAFRDEPPSEGANPEAAAPERQAMAVLLRTHRPPKLVRSFLDRLQLQSGRRAWRLGPLRDALRLLVPCQRPFSAAELLKRSLSVRPAGFGPSDLVDSLSVDDDEPQLFDLVLRCYVNFRRPDDAAECFQTMVARGVRPGPDARKALLHALVKSGLVGTAREVYEEMLDRGMSVGCSIVDVFMRWKPEMKGTDFDLGTYSTLIHSVCENSDSRRAVELLEEMKWLGLVPSGFMYAWVVDACVKQGGMEDALRLVGEMIRRGWDLNAVFTRSEGTFEVMIGDCLRNRDAERAYKLYERMKGMGMYPNVFVVNGLIRGMLKHKMWARVYELFNEAVDRGVGNVVTYNVVMHWLCRERKVQEACDVWDRMVRDGLEPTIVSYNILMNGYCNQGRMDLASSMYSQLIERRISPTVETYTTLIEGYFKNGMVEQALCMYDTMQASGVDSNNYTYNTIIDGLCKAGQSCEANKMLEKFRKEGFVPITMTYNSIIDGFIKEGTIDSAVAMYQRMSKDGLSPNVFTYTSFIDWFCKKNCIEVALKMRNAMTKKGLRLDANAYNALIDGFCKTGNLRAALALLDEMIVDGLTPNTAIYNTIINGYKHQHDMKSACELRRRMYEEGVACDLATYTTLLDGALKVGDLVCASQLYQEMVDYGIVPDEVCYTALIHGLCNNGLVENARKFLGEMDAKNVPVRVLIYNMLIAGYFNERNLEEAFGLHDQMLDRGLVPDDTTYDILANVKLPIVAKFG</sequence>
<feature type="region of interest" description="Disordered" evidence="4">
    <location>
        <begin position="27"/>
        <end position="48"/>
    </location>
</feature>
<feature type="repeat" description="PPR" evidence="3">
    <location>
        <begin position="508"/>
        <end position="542"/>
    </location>
</feature>
<reference evidence="5" key="2">
    <citation type="submission" date="2023-06" db="EMBL/GenBank/DDBJ databases">
        <authorList>
            <person name="Ma L."/>
            <person name="Liu K.-W."/>
            <person name="Li Z."/>
            <person name="Hsiao Y.-Y."/>
            <person name="Qi Y."/>
            <person name="Fu T."/>
            <person name="Tang G."/>
            <person name="Zhang D."/>
            <person name="Sun W.-H."/>
            <person name="Liu D.-K."/>
            <person name="Li Y."/>
            <person name="Chen G.-Z."/>
            <person name="Liu X.-D."/>
            <person name="Liao X.-Y."/>
            <person name="Jiang Y.-T."/>
            <person name="Yu X."/>
            <person name="Hao Y."/>
            <person name="Huang J."/>
            <person name="Zhao X.-W."/>
            <person name="Ke S."/>
            <person name="Chen Y.-Y."/>
            <person name="Wu W.-L."/>
            <person name="Hsu J.-L."/>
            <person name="Lin Y.-F."/>
            <person name="Huang M.-D."/>
            <person name="Li C.-Y."/>
            <person name="Huang L."/>
            <person name="Wang Z.-W."/>
            <person name="Zhao X."/>
            <person name="Zhong W.-Y."/>
            <person name="Peng D.-H."/>
            <person name="Ahmad S."/>
            <person name="Lan S."/>
            <person name="Zhang J.-S."/>
            <person name="Tsai W.-C."/>
            <person name="Van De Peer Y."/>
            <person name="Liu Z.-J."/>
        </authorList>
    </citation>
    <scope>NUCLEOTIDE SEQUENCE</scope>
    <source>
        <strain evidence="5">SCP</strain>
        <tissue evidence="5">Leaves</tissue>
    </source>
</reference>